<protein>
    <submittedName>
        <fullName evidence="1">Uncharacterized protein</fullName>
    </submittedName>
</protein>
<sequence>MQWHNLRWKVLLSTFLCALALLWGGQWFYDHYGFQRSLAEALAKEPLVASYEVKSEADRWLVEVHLRAAPADLPTFYHRLERKVGETMGRRPFVLRLTDQRDKTLEEVYYRSQFPIYQALAQGCYTEMAREVERYAAESGVQARIYLDDRNLYLTLSHQDHFLVAVIPRAAAKEGGQRVL</sequence>
<reference evidence="1 2" key="1">
    <citation type="submission" date="2018-08" db="EMBL/GenBank/DDBJ databases">
        <title>Form III RuBisCO-mediated autotrophy in Thermodesulfobium bacteria.</title>
        <authorList>
            <person name="Toshchakov S.V."/>
            <person name="Kublanov I.V."/>
            <person name="Frolov E."/>
            <person name="Bonch-Osmolovskaya E.A."/>
            <person name="Tourova T.P."/>
            <person name="Chernych N.A."/>
            <person name="Lebedinsky A.V."/>
        </authorList>
    </citation>
    <scope>NUCLEOTIDE SEQUENCE [LARGE SCALE GENOMIC DNA]</scope>
    <source>
        <strain evidence="1 2">SR</strain>
    </source>
</reference>
<organism evidence="1 2">
    <name type="scientific">Ammonifex thiophilus</name>
    <dbReference type="NCBI Taxonomy" id="444093"/>
    <lineage>
        <taxon>Bacteria</taxon>
        <taxon>Bacillati</taxon>
        <taxon>Bacillota</taxon>
        <taxon>Clostridia</taxon>
        <taxon>Thermoanaerobacterales</taxon>
        <taxon>Thermoanaerobacteraceae</taxon>
        <taxon>Ammonifex</taxon>
    </lineage>
</organism>
<dbReference type="Proteomes" id="UP000256329">
    <property type="component" value="Unassembled WGS sequence"/>
</dbReference>
<evidence type="ECO:0000313" key="2">
    <source>
        <dbReference type="Proteomes" id="UP000256329"/>
    </source>
</evidence>
<dbReference type="AlphaFoldDB" id="A0A3D8P369"/>
<keyword evidence="2" id="KW-1185">Reference proteome</keyword>
<evidence type="ECO:0000313" key="1">
    <source>
        <dbReference type="EMBL" id="RDV81297.1"/>
    </source>
</evidence>
<accession>A0A3D8P369</accession>
<name>A0A3D8P369_9THEO</name>
<dbReference type="RefSeq" id="WP_115793223.1">
    <property type="nucleotide sequence ID" value="NZ_QSLN01000019.1"/>
</dbReference>
<proteinExistence type="predicted"/>
<dbReference type="OrthoDB" id="1722928at2"/>
<dbReference type="EMBL" id="QSLN01000019">
    <property type="protein sequence ID" value="RDV81297.1"/>
    <property type="molecule type" value="Genomic_DNA"/>
</dbReference>
<comment type="caution">
    <text evidence="1">The sequence shown here is derived from an EMBL/GenBank/DDBJ whole genome shotgun (WGS) entry which is preliminary data.</text>
</comment>
<gene>
    <name evidence="1" type="ORF">DXX99_09355</name>
</gene>